<organism evidence="3 4">
    <name type="scientific">Nonomuraea zeae</name>
    <dbReference type="NCBI Taxonomy" id="1642303"/>
    <lineage>
        <taxon>Bacteria</taxon>
        <taxon>Bacillati</taxon>
        <taxon>Actinomycetota</taxon>
        <taxon>Actinomycetes</taxon>
        <taxon>Streptosporangiales</taxon>
        <taxon>Streptosporangiaceae</taxon>
        <taxon>Nonomuraea</taxon>
    </lineage>
</organism>
<sequence length="124" mass="13571">MPHLHSPRPRPVPPGAGGGAVNDQYDNDVTDLLDDLINAEPACDSTQAVLFTGPDTETDEERWVREATAKAICQTRCPARAACLSYAMALDPEEGVWAGYTAEELRDVRPLLTFFPSRRTNEVA</sequence>
<dbReference type="Pfam" id="PF02467">
    <property type="entry name" value="Whib"/>
    <property type="match status" value="1"/>
</dbReference>
<dbReference type="OrthoDB" id="3479104at2"/>
<dbReference type="PROSITE" id="PS51674">
    <property type="entry name" value="4FE4S_WBL"/>
    <property type="match status" value="1"/>
</dbReference>
<dbReference type="AlphaFoldDB" id="A0A5S4GXC8"/>
<accession>A0A5S4GXC8</accession>
<protein>
    <submittedName>
        <fullName evidence="3">WhiB family transcriptional regulator</fullName>
    </submittedName>
</protein>
<evidence type="ECO:0000313" key="3">
    <source>
        <dbReference type="EMBL" id="TMR37342.1"/>
    </source>
</evidence>
<dbReference type="InterPro" id="IPR034768">
    <property type="entry name" value="4FE4S_WBL"/>
</dbReference>
<evidence type="ECO:0000256" key="1">
    <source>
        <dbReference type="SAM" id="MobiDB-lite"/>
    </source>
</evidence>
<reference evidence="3 4" key="1">
    <citation type="submission" date="2019-05" db="EMBL/GenBank/DDBJ databases">
        <title>Draft genome sequence of Nonomuraea zeae DSM 100528.</title>
        <authorList>
            <person name="Saricaoglu S."/>
            <person name="Isik K."/>
        </authorList>
    </citation>
    <scope>NUCLEOTIDE SEQUENCE [LARGE SCALE GENOMIC DNA]</scope>
    <source>
        <strain evidence="3 4">DSM 100528</strain>
    </source>
</reference>
<dbReference type="Proteomes" id="UP000306628">
    <property type="component" value="Unassembled WGS sequence"/>
</dbReference>
<evidence type="ECO:0000313" key="4">
    <source>
        <dbReference type="Proteomes" id="UP000306628"/>
    </source>
</evidence>
<keyword evidence="4" id="KW-1185">Reference proteome</keyword>
<comment type="caution">
    <text evidence="3">The sequence shown here is derived from an EMBL/GenBank/DDBJ whole genome shotgun (WGS) entry which is preliminary data.</text>
</comment>
<feature type="region of interest" description="Disordered" evidence="1">
    <location>
        <begin position="1"/>
        <end position="26"/>
    </location>
</feature>
<name>A0A5S4GXC8_9ACTN</name>
<evidence type="ECO:0000259" key="2">
    <source>
        <dbReference type="PROSITE" id="PS51674"/>
    </source>
</evidence>
<gene>
    <name evidence="3" type="ORF">ETD85_08345</name>
</gene>
<proteinExistence type="predicted"/>
<dbReference type="EMBL" id="VCKX01000017">
    <property type="protein sequence ID" value="TMR37342.1"/>
    <property type="molecule type" value="Genomic_DNA"/>
</dbReference>
<feature type="domain" description="4Fe-4S Wbl-type" evidence="2">
    <location>
        <begin position="42"/>
        <end position="107"/>
    </location>
</feature>